<protein>
    <recommendedName>
        <fullName evidence="2">Spt5 KOW domain-containing protein</fullName>
    </recommendedName>
</protein>
<feature type="compositionally biased region" description="Gly residues" evidence="1">
    <location>
        <begin position="52"/>
        <end position="63"/>
    </location>
</feature>
<evidence type="ECO:0000256" key="1">
    <source>
        <dbReference type="SAM" id="MobiDB-lite"/>
    </source>
</evidence>
<name>K0QZX9_THAOC</name>
<dbReference type="Pfam" id="PF23290">
    <property type="entry name" value="KOW5_SPT5"/>
    <property type="match status" value="1"/>
</dbReference>
<feature type="region of interest" description="Disordered" evidence="1">
    <location>
        <begin position="48"/>
        <end position="97"/>
    </location>
</feature>
<proteinExistence type="predicted"/>
<keyword evidence="4" id="KW-1185">Reference proteome</keyword>
<gene>
    <name evidence="3" type="ORF">THAOC_37558</name>
</gene>
<accession>K0QZX9</accession>
<dbReference type="InterPro" id="IPR014722">
    <property type="entry name" value="Rib_uL2_dom2"/>
</dbReference>
<feature type="domain" description="Spt5 KOW" evidence="2">
    <location>
        <begin position="1"/>
        <end position="37"/>
    </location>
</feature>
<sequence>AGQWKGYLGAVTHTTATHVQVELHSRLKKVMVVKERVHVIGDHYGATENGDGNAGPGAGGFGAPGMARMGGHAHARHGRRHAHAGRRDTHARQRHAHARRLRVSLLVSQI</sequence>
<evidence type="ECO:0000313" key="4">
    <source>
        <dbReference type="Proteomes" id="UP000266841"/>
    </source>
</evidence>
<dbReference type="Gene3D" id="2.30.30.30">
    <property type="match status" value="1"/>
</dbReference>
<feature type="non-terminal residue" evidence="3">
    <location>
        <position position="1"/>
    </location>
</feature>
<feature type="compositionally biased region" description="Basic residues" evidence="1">
    <location>
        <begin position="71"/>
        <end position="84"/>
    </location>
</feature>
<dbReference type="EMBL" id="AGNL01050406">
    <property type="protein sequence ID" value="EJK43949.1"/>
    <property type="molecule type" value="Genomic_DNA"/>
</dbReference>
<evidence type="ECO:0000313" key="3">
    <source>
        <dbReference type="EMBL" id="EJK43949.1"/>
    </source>
</evidence>
<comment type="caution">
    <text evidence="3">The sequence shown here is derived from an EMBL/GenBank/DDBJ whole genome shotgun (WGS) entry which is preliminary data.</text>
</comment>
<evidence type="ECO:0000259" key="2">
    <source>
        <dbReference type="Pfam" id="PF23290"/>
    </source>
</evidence>
<reference evidence="3 4" key="1">
    <citation type="journal article" date="2012" name="Genome Biol.">
        <title>Genome and low-iron response of an oceanic diatom adapted to chronic iron limitation.</title>
        <authorList>
            <person name="Lommer M."/>
            <person name="Specht M."/>
            <person name="Roy A.S."/>
            <person name="Kraemer L."/>
            <person name="Andreson R."/>
            <person name="Gutowska M.A."/>
            <person name="Wolf J."/>
            <person name="Bergner S.V."/>
            <person name="Schilhabel M.B."/>
            <person name="Klostermeier U.C."/>
            <person name="Beiko R.G."/>
            <person name="Rosenstiel P."/>
            <person name="Hippler M."/>
            <person name="Laroche J."/>
        </authorList>
    </citation>
    <scope>NUCLEOTIDE SEQUENCE [LARGE SCALE GENOMIC DNA]</scope>
    <source>
        <strain evidence="3 4">CCMP1005</strain>
    </source>
</reference>
<dbReference type="InterPro" id="IPR041978">
    <property type="entry name" value="KOW_Spt5_5"/>
</dbReference>
<organism evidence="3 4">
    <name type="scientific">Thalassiosira oceanica</name>
    <name type="common">Marine diatom</name>
    <dbReference type="NCBI Taxonomy" id="159749"/>
    <lineage>
        <taxon>Eukaryota</taxon>
        <taxon>Sar</taxon>
        <taxon>Stramenopiles</taxon>
        <taxon>Ochrophyta</taxon>
        <taxon>Bacillariophyta</taxon>
        <taxon>Coscinodiscophyceae</taxon>
        <taxon>Thalassiosirophycidae</taxon>
        <taxon>Thalassiosirales</taxon>
        <taxon>Thalassiosiraceae</taxon>
        <taxon>Thalassiosira</taxon>
    </lineage>
</organism>
<dbReference type="Proteomes" id="UP000266841">
    <property type="component" value="Unassembled WGS sequence"/>
</dbReference>
<dbReference type="AlphaFoldDB" id="K0QZX9"/>